<dbReference type="AlphaFoldDB" id="A0AAI9YA42"/>
<proteinExistence type="predicted"/>
<comment type="caution">
    <text evidence="3">The sequence shown here is derived from an EMBL/GenBank/DDBJ whole genome shotgun (WGS) entry which is preliminary data.</text>
</comment>
<dbReference type="Pfam" id="PF20516">
    <property type="entry name" value="PDDEXK_12"/>
    <property type="match status" value="1"/>
</dbReference>
<evidence type="ECO:0000256" key="1">
    <source>
        <dbReference type="SAM" id="MobiDB-lite"/>
    </source>
</evidence>
<evidence type="ECO:0000313" key="3">
    <source>
        <dbReference type="EMBL" id="KAK1492105.1"/>
    </source>
</evidence>
<reference evidence="3" key="1">
    <citation type="submission" date="2016-11" db="EMBL/GenBank/DDBJ databases">
        <title>The genome sequence of Colletotrichum cuscutae.</title>
        <authorList>
            <person name="Baroncelli R."/>
        </authorList>
    </citation>
    <scope>NUCLEOTIDE SEQUENCE</scope>
    <source>
        <strain evidence="3">IMI 304802</strain>
    </source>
</reference>
<evidence type="ECO:0000313" key="4">
    <source>
        <dbReference type="Proteomes" id="UP001239213"/>
    </source>
</evidence>
<organism evidence="3 4">
    <name type="scientific">Colletotrichum cuscutae</name>
    <dbReference type="NCBI Taxonomy" id="1209917"/>
    <lineage>
        <taxon>Eukaryota</taxon>
        <taxon>Fungi</taxon>
        <taxon>Dikarya</taxon>
        <taxon>Ascomycota</taxon>
        <taxon>Pezizomycotina</taxon>
        <taxon>Sordariomycetes</taxon>
        <taxon>Hypocreomycetidae</taxon>
        <taxon>Glomerellales</taxon>
        <taxon>Glomerellaceae</taxon>
        <taxon>Colletotrichum</taxon>
        <taxon>Colletotrichum acutatum species complex</taxon>
    </lineage>
</organism>
<dbReference type="EMBL" id="MPDP01000032">
    <property type="protein sequence ID" value="KAK1492105.1"/>
    <property type="molecule type" value="Genomic_DNA"/>
</dbReference>
<feature type="region of interest" description="Disordered" evidence="1">
    <location>
        <begin position="1"/>
        <end position="27"/>
    </location>
</feature>
<sequence>MPSKKFDPSTYVEVPDQSAPRPATVNPSDVTRVVTPTQTVFTTDYRYRIISGVSPSQASTKPSHMIAHLVIANVVCFDTHFVRQDGFASEKTASERFFDADVAAATELLLKGQIVKRWYYDDAPARDDIGDSPSIEQIMNILENSRFYSDVGYYKASWNQVIYGEVLRLAVPLPCRGSEGTVSYVPWGPSDMSFCPSRLMQNGLTAKMIDYYVDTGGFSRKIDYSMLIKPEAPYASAIQELRY</sequence>
<gene>
    <name evidence="3" type="ORF">CCUS01_14136</name>
</gene>
<accession>A0AAI9YA42</accession>
<protein>
    <submittedName>
        <fullName evidence="3">AT hook domain-containing protein</fullName>
    </submittedName>
</protein>
<dbReference type="InterPro" id="IPR046797">
    <property type="entry name" value="PDDEXK_12"/>
</dbReference>
<keyword evidence="4" id="KW-1185">Reference proteome</keyword>
<feature type="domain" description="PD-(D/E)XK nuclease-like" evidence="2">
    <location>
        <begin position="117"/>
        <end position="241"/>
    </location>
</feature>
<evidence type="ECO:0000259" key="2">
    <source>
        <dbReference type="Pfam" id="PF20516"/>
    </source>
</evidence>
<dbReference type="Proteomes" id="UP001239213">
    <property type="component" value="Unassembled WGS sequence"/>
</dbReference>
<name>A0AAI9YA42_9PEZI</name>